<dbReference type="AlphaFoldDB" id="A0ABD0J6U7"/>
<evidence type="ECO:0000313" key="2">
    <source>
        <dbReference type="Proteomes" id="UP001519460"/>
    </source>
</evidence>
<comment type="caution">
    <text evidence="1">The sequence shown here is derived from an EMBL/GenBank/DDBJ whole genome shotgun (WGS) entry which is preliminary data.</text>
</comment>
<proteinExistence type="predicted"/>
<dbReference type="EMBL" id="JACVVK020000620">
    <property type="protein sequence ID" value="KAK7462524.1"/>
    <property type="molecule type" value="Genomic_DNA"/>
</dbReference>
<gene>
    <name evidence="1" type="ORF">BaRGS_00038434</name>
</gene>
<dbReference type="Proteomes" id="UP001519460">
    <property type="component" value="Unassembled WGS sequence"/>
</dbReference>
<name>A0ABD0J6U7_9CAEN</name>
<evidence type="ECO:0000313" key="1">
    <source>
        <dbReference type="EMBL" id="KAK7462524.1"/>
    </source>
</evidence>
<protein>
    <submittedName>
        <fullName evidence="1">Uncharacterized protein</fullName>
    </submittedName>
</protein>
<keyword evidence="2" id="KW-1185">Reference proteome</keyword>
<dbReference type="Gene3D" id="3.30.70.1820">
    <property type="entry name" value="L1 transposable element, RRM domain"/>
    <property type="match status" value="1"/>
</dbReference>
<sequence>MTGGRGAGNGIKKRNLRSSSTFSGALSERLLQECNSLSENVCDEVQDSVLGSLNEKMKGSKTPAKQSDSEGIAVRVAEFLLPLLATQMEKIVEKCIKSTITAVVGAFEEENQKTLRKLEQSNLLLRYEIDRLEQYSRRETVKITGLPETENEDLEKKVLDLCAAVECEVKAEDISVAHRNGQNRGQKPRAVLVKFTSRRSKGALMKKRRELKDKPGYKNVFLNDDLTAMRFKLLYECKQMSTVDRVNTTRDGRIQCHMKKAPGSTEPAKVEIVETPDDLFDLGADSVDYTKFGLAHLITTVPAE</sequence>
<accession>A0ABD0J6U7</accession>
<reference evidence="1 2" key="1">
    <citation type="journal article" date="2023" name="Sci. Data">
        <title>Genome assembly of the Korean intertidal mud-creeper Batillaria attramentaria.</title>
        <authorList>
            <person name="Patra A.K."/>
            <person name="Ho P.T."/>
            <person name="Jun S."/>
            <person name="Lee S.J."/>
            <person name="Kim Y."/>
            <person name="Won Y.J."/>
        </authorList>
    </citation>
    <scope>NUCLEOTIDE SEQUENCE [LARGE SCALE GENOMIC DNA]</scope>
    <source>
        <strain evidence="1">Wonlab-2016</strain>
    </source>
</reference>
<organism evidence="1 2">
    <name type="scientific">Batillaria attramentaria</name>
    <dbReference type="NCBI Taxonomy" id="370345"/>
    <lineage>
        <taxon>Eukaryota</taxon>
        <taxon>Metazoa</taxon>
        <taxon>Spiralia</taxon>
        <taxon>Lophotrochozoa</taxon>
        <taxon>Mollusca</taxon>
        <taxon>Gastropoda</taxon>
        <taxon>Caenogastropoda</taxon>
        <taxon>Sorbeoconcha</taxon>
        <taxon>Cerithioidea</taxon>
        <taxon>Batillariidae</taxon>
        <taxon>Batillaria</taxon>
    </lineage>
</organism>